<dbReference type="GO" id="GO:0050660">
    <property type="term" value="F:flavin adenine dinucleotide binding"/>
    <property type="evidence" value="ECO:0007669"/>
    <property type="project" value="InterPro"/>
</dbReference>
<reference evidence="9 10" key="1">
    <citation type="submission" date="2019-08" db="EMBL/GenBank/DDBJ databases">
        <title>Deep-cultivation of Planctomycetes and their phenomic and genomic characterization uncovers novel biology.</title>
        <authorList>
            <person name="Wiegand S."/>
            <person name="Jogler M."/>
            <person name="Boedeker C."/>
            <person name="Pinto D."/>
            <person name="Vollmers J."/>
            <person name="Rivas-Marin E."/>
            <person name="Kohn T."/>
            <person name="Peeters S.H."/>
            <person name="Heuer A."/>
            <person name="Rast P."/>
            <person name="Oberbeckmann S."/>
            <person name="Bunk B."/>
            <person name="Jeske O."/>
            <person name="Meyerdierks A."/>
            <person name="Storesund J.E."/>
            <person name="Kallscheuer N."/>
            <person name="Luecker S."/>
            <person name="Lage O.M."/>
            <person name="Pohl T."/>
            <person name="Merkel B.J."/>
            <person name="Hornburger P."/>
            <person name="Mueller R.-W."/>
            <person name="Bruemmer F."/>
            <person name="Labrenz M."/>
            <person name="Spormann A.M."/>
            <person name="Op den Camp H."/>
            <person name="Overmann J."/>
            <person name="Amann R."/>
            <person name="Jetten M.S.M."/>
            <person name="Mascher T."/>
            <person name="Medema M.H."/>
            <person name="Devos D.P."/>
            <person name="Kaster A.-K."/>
            <person name="Ovreas L."/>
            <person name="Rohde M."/>
            <person name="Galperin M.Y."/>
            <person name="Jogler C."/>
        </authorList>
    </citation>
    <scope>NUCLEOTIDE SEQUENCE [LARGE SCALE GENOMIC DNA]</scope>
    <source>
        <strain evidence="9 10">FC18</strain>
    </source>
</reference>
<dbReference type="EMBL" id="CP042912">
    <property type="protein sequence ID" value="QEG22944.1"/>
    <property type="molecule type" value="Genomic_DNA"/>
</dbReference>
<feature type="domain" description="Acyl-CoA dehydrogenase/oxidase C-terminal" evidence="6">
    <location>
        <begin position="366"/>
        <end position="449"/>
    </location>
</feature>
<evidence type="ECO:0000313" key="10">
    <source>
        <dbReference type="Proteomes" id="UP000322214"/>
    </source>
</evidence>
<evidence type="ECO:0000259" key="6">
    <source>
        <dbReference type="Pfam" id="PF00441"/>
    </source>
</evidence>
<dbReference type="KEGG" id="mff:MFFC18_28320"/>
<keyword evidence="4" id="KW-0274">FAD</keyword>
<dbReference type="InterPro" id="IPR036250">
    <property type="entry name" value="AcylCo_DH-like_C"/>
</dbReference>
<dbReference type="OrthoDB" id="9802447at2"/>
<dbReference type="InterPro" id="IPR006091">
    <property type="entry name" value="Acyl-CoA_Oxase/DH_mid-dom"/>
</dbReference>
<feature type="domain" description="Acyl-CoA dehydrogenase/oxidase N-terminal" evidence="8">
    <location>
        <begin position="109"/>
        <end position="195"/>
    </location>
</feature>
<feature type="region of interest" description="Disordered" evidence="5">
    <location>
        <begin position="1"/>
        <end position="21"/>
    </location>
</feature>
<dbReference type="RefSeq" id="WP_075085001.1">
    <property type="nucleotide sequence ID" value="NZ_CP042912.1"/>
</dbReference>
<organism evidence="9 10">
    <name type="scientific">Mariniblastus fucicola</name>
    <dbReference type="NCBI Taxonomy" id="980251"/>
    <lineage>
        <taxon>Bacteria</taxon>
        <taxon>Pseudomonadati</taxon>
        <taxon>Planctomycetota</taxon>
        <taxon>Planctomycetia</taxon>
        <taxon>Pirellulales</taxon>
        <taxon>Pirellulaceae</taxon>
        <taxon>Mariniblastus</taxon>
    </lineage>
</organism>
<evidence type="ECO:0000256" key="2">
    <source>
        <dbReference type="ARBA" id="ARBA00009347"/>
    </source>
</evidence>
<dbReference type="Pfam" id="PF02771">
    <property type="entry name" value="Acyl-CoA_dh_N"/>
    <property type="match status" value="1"/>
</dbReference>
<dbReference type="InterPro" id="IPR009075">
    <property type="entry name" value="AcylCo_DH/oxidase_C"/>
</dbReference>
<feature type="region of interest" description="Disordered" evidence="5">
    <location>
        <begin position="456"/>
        <end position="477"/>
    </location>
</feature>
<dbReference type="InterPro" id="IPR009100">
    <property type="entry name" value="AcylCoA_DH/oxidase_NM_dom_sf"/>
</dbReference>
<name>A0A5B9P9B5_9BACT</name>
<dbReference type="InterPro" id="IPR037069">
    <property type="entry name" value="AcylCoA_DH/ox_N_sf"/>
</dbReference>
<dbReference type="GO" id="GO:0003995">
    <property type="term" value="F:acyl-CoA dehydrogenase activity"/>
    <property type="evidence" value="ECO:0007669"/>
    <property type="project" value="TreeGrafter"/>
</dbReference>
<comment type="similarity">
    <text evidence="2">Belongs to the acyl-CoA dehydrogenase family.</text>
</comment>
<protein>
    <submittedName>
        <fullName evidence="9">Acyl-CoA dehydrogenase</fullName>
        <ecNumber evidence="9">1.3.99.-</ecNumber>
    </submittedName>
</protein>
<evidence type="ECO:0000256" key="3">
    <source>
        <dbReference type="ARBA" id="ARBA00022630"/>
    </source>
</evidence>
<dbReference type="Pfam" id="PF02770">
    <property type="entry name" value="Acyl-CoA_dh_M"/>
    <property type="match status" value="1"/>
</dbReference>
<accession>A0A5B9P9B5</accession>
<dbReference type="PANTHER" id="PTHR43884:SF12">
    <property type="entry name" value="ISOVALERYL-COA DEHYDROGENASE, MITOCHONDRIAL-RELATED"/>
    <property type="match status" value="1"/>
</dbReference>
<dbReference type="Gene3D" id="1.20.140.10">
    <property type="entry name" value="Butyryl-CoA Dehydrogenase, subunit A, domain 3"/>
    <property type="match status" value="1"/>
</dbReference>
<dbReference type="AlphaFoldDB" id="A0A5B9P9B5"/>
<sequence>MLKTPESNDESIGNPSAKDSDDAMALILQQAGKSADEVAALSTLDDADRSAESQFSGEAPTITALFGKGKAREFFAGDFAPSANVAKVMGECLEFLMQRKKENTLCNHEKMLFREDIITGLAERGFFGLAIPEQYGGSGAKLGDLGPLLRALTFVHPDLAVMFEVHNFLGPVTPILDFGTDEQKEYFLPKMAKGELLGSFALTEPGVGADPSKLSMTARLEGDHYIVSGVKWPITNVIYGGVCILIVKLEGHDLKPGRDSGMIVFEVPKSDNANFAMKRNDLTAFDYLWNARFRLTDCKIPKSSLLGPPGRGLAQAFSSLAKGRGGIGVNSAAKTFKLLAHVILDPELEGAESKAHGDAPNGGGWTSFRSTFGKPIGAAPRIQTWIGRATAHGLAARVLGDLCFRLAANGVRDETQGMIAKVYATKCLLQTAINCYQIQGGRSVHTDEKRKFTRMKAAGATDPSADKSPTGHNASMPDHAIENYIGENMHEFTIATVYEGPNPVLSDVGAPNAMTRNIRGKYLEPIGIAEVEGKFGFMPKAKFGAFIAKSMVGSVFGSCDMSGVQNRFEEKDTYVRKAMKRNRVLGRRILMIIAKYQKSFMDQSFLLGDEGGVFDQLCHNLASLCFALSMEKRDPEYLKVAAALDLEASIRLNGQESSPYLQKLWAEIGQLMMDRDSTLHKDLIADIDVQPIPLDPRFIDRFI</sequence>
<dbReference type="Pfam" id="PF00441">
    <property type="entry name" value="Acyl-CoA_dh_1"/>
    <property type="match status" value="1"/>
</dbReference>
<evidence type="ECO:0000256" key="1">
    <source>
        <dbReference type="ARBA" id="ARBA00001974"/>
    </source>
</evidence>
<dbReference type="EC" id="1.3.99.-" evidence="9"/>
<evidence type="ECO:0000259" key="8">
    <source>
        <dbReference type="Pfam" id="PF02771"/>
    </source>
</evidence>
<evidence type="ECO:0000256" key="5">
    <source>
        <dbReference type="SAM" id="MobiDB-lite"/>
    </source>
</evidence>
<dbReference type="InterPro" id="IPR013786">
    <property type="entry name" value="AcylCoA_DH/ox_N"/>
</dbReference>
<dbReference type="InterPro" id="IPR046373">
    <property type="entry name" value="Acyl-CoA_Oxase/DH_mid-dom_sf"/>
</dbReference>
<keyword evidence="9" id="KW-0560">Oxidoreductase</keyword>
<gene>
    <name evidence="9" type="primary">mmgC</name>
    <name evidence="9" type="ORF">MFFC18_28320</name>
</gene>
<dbReference type="SUPFAM" id="SSF47203">
    <property type="entry name" value="Acyl-CoA dehydrogenase C-terminal domain-like"/>
    <property type="match status" value="1"/>
</dbReference>
<dbReference type="SUPFAM" id="SSF56645">
    <property type="entry name" value="Acyl-CoA dehydrogenase NM domain-like"/>
    <property type="match status" value="1"/>
</dbReference>
<feature type="domain" description="Acyl-CoA oxidase/dehydrogenase middle" evidence="7">
    <location>
        <begin position="199"/>
        <end position="296"/>
    </location>
</feature>
<keyword evidence="10" id="KW-1185">Reference proteome</keyword>
<keyword evidence="3" id="KW-0285">Flavoprotein</keyword>
<dbReference type="STRING" id="980251.GCA_001642875_02567"/>
<comment type="cofactor">
    <cofactor evidence="1">
        <name>FAD</name>
        <dbReference type="ChEBI" id="CHEBI:57692"/>
    </cofactor>
</comment>
<dbReference type="PANTHER" id="PTHR43884">
    <property type="entry name" value="ACYL-COA DEHYDROGENASE"/>
    <property type="match status" value="1"/>
</dbReference>
<proteinExistence type="inferred from homology"/>
<dbReference type="Gene3D" id="2.40.110.10">
    <property type="entry name" value="Butyryl-CoA Dehydrogenase, subunit A, domain 2"/>
    <property type="match status" value="1"/>
</dbReference>
<dbReference type="Gene3D" id="1.10.540.10">
    <property type="entry name" value="Acyl-CoA dehydrogenase/oxidase, N-terminal domain"/>
    <property type="match status" value="1"/>
</dbReference>
<evidence type="ECO:0000256" key="4">
    <source>
        <dbReference type="ARBA" id="ARBA00022827"/>
    </source>
</evidence>
<evidence type="ECO:0000313" key="9">
    <source>
        <dbReference type="EMBL" id="QEG22944.1"/>
    </source>
</evidence>
<dbReference type="Proteomes" id="UP000322214">
    <property type="component" value="Chromosome"/>
</dbReference>
<evidence type="ECO:0000259" key="7">
    <source>
        <dbReference type="Pfam" id="PF02770"/>
    </source>
</evidence>